<evidence type="ECO:0000313" key="3">
    <source>
        <dbReference type="Proteomes" id="UP000235388"/>
    </source>
</evidence>
<dbReference type="Proteomes" id="UP000235388">
    <property type="component" value="Unassembled WGS sequence"/>
</dbReference>
<comment type="caution">
    <text evidence="2">The sequence shown here is derived from an EMBL/GenBank/DDBJ whole genome shotgun (WGS) entry which is preliminary data.</text>
</comment>
<evidence type="ECO:0000313" key="2">
    <source>
        <dbReference type="EMBL" id="PLW49536.1"/>
    </source>
</evidence>
<organism evidence="2 3">
    <name type="scientific">Puccinia coronata f. sp. avenae</name>
    <dbReference type="NCBI Taxonomy" id="200324"/>
    <lineage>
        <taxon>Eukaryota</taxon>
        <taxon>Fungi</taxon>
        <taxon>Dikarya</taxon>
        <taxon>Basidiomycota</taxon>
        <taxon>Pucciniomycotina</taxon>
        <taxon>Pucciniomycetes</taxon>
        <taxon>Pucciniales</taxon>
        <taxon>Pucciniaceae</taxon>
        <taxon>Puccinia</taxon>
    </lineage>
</organism>
<dbReference type="AlphaFoldDB" id="A0A2N5VI03"/>
<feature type="chain" id="PRO_5014762784" evidence="1">
    <location>
        <begin position="21"/>
        <end position="88"/>
    </location>
</feature>
<gene>
    <name evidence="2" type="ORF">PCANC_09007</name>
</gene>
<evidence type="ECO:0000256" key="1">
    <source>
        <dbReference type="SAM" id="SignalP"/>
    </source>
</evidence>
<keyword evidence="1" id="KW-0732">Signal</keyword>
<dbReference type="EMBL" id="PGCJ01000095">
    <property type="protein sequence ID" value="PLW49536.1"/>
    <property type="molecule type" value="Genomic_DNA"/>
</dbReference>
<keyword evidence="3" id="KW-1185">Reference proteome</keyword>
<name>A0A2N5VI03_9BASI</name>
<feature type="signal peptide" evidence="1">
    <location>
        <begin position="1"/>
        <end position="20"/>
    </location>
</feature>
<proteinExistence type="predicted"/>
<accession>A0A2N5VI03</accession>
<reference evidence="2 3" key="1">
    <citation type="submission" date="2017-11" db="EMBL/GenBank/DDBJ databases">
        <title>De novo assembly and phasing of dikaryotic genomes from two isolates of Puccinia coronata f. sp. avenae, the causal agent of oat crown rust.</title>
        <authorList>
            <person name="Miller M.E."/>
            <person name="Zhang Y."/>
            <person name="Omidvar V."/>
            <person name="Sperschneider J."/>
            <person name="Schwessinger B."/>
            <person name="Raley C."/>
            <person name="Palmer J.M."/>
            <person name="Garnica D."/>
            <person name="Upadhyaya N."/>
            <person name="Rathjen J."/>
            <person name="Taylor J.M."/>
            <person name="Park R.F."/>
            <person name="Dodds P.N."/>
            <person name="Hirsch C.D."/>
            <person name="Kianian S.F."/>
            <person name="Figueroa M."/>
        </authorList>
    </citation>
    <scope>NUCLEOTIDE SEQUENCE [LARGE SCALE GENOMIC DNA]</scope>
    <source>
        <strain evidence="2">12NC29</strain>
    </source>
</reference>
<protein>
    <submittedName>
        <fullName evidence="2">Uncharacterized protein</fullName>
    </submittedName>
</protein>
<sequence length="88" mass="8658">MMNSSTVCMVLLSILSLSSCAVLPRQVEAAKPADTETNSIKGGKGSGTGTSKAAMVLDAVTKGLTENGLTGVGKITASVASGLRGTSA</sequence>